<evidence type="ECO:0000313" key="5">
    <source>
        <dbReference type="Proteomes" id="UP000249390"/>
    </source>
</evidence>
<keyword evidence="1" id="KW-0804">Transcription</keyword>
<keyword evidence="1" id="KW-0805">Transcription regulation</keyword>
<comment type="function">
    <text evidence="1">Component of the FACT complex, a general chromatin factor that acts to reorganize nucleosomes. The FACT complex is involved in multiple processes that require DNA as a template such as mRNA elongation, DNA replication and DNA repair. During transcription elongation the FACT complex acts as a histone chaperone that both destabilizes and restores nucleosomal structure. It facilitates the passage of RNA polymerase II and transcription by promoting the dissociation of one histone H2A-H2B dimer from the nucleosome, then subsequently promotes the reestablishment of the nucleosome following the passage of RNA polymerase II.</text>
</comment>
<comment type="similarity">
    <text evidence="1">Belongs to the peptidase M24 family. SPT16 subfamily.</text>
</comment>
<comment type="subunit">
    <text evidence="1">Component of the FACT complex.</text>
</comment>
<keyword evidence="1" id="KW-0539">Nucleus</keyword>
<comment type="caution">
    <text evidence="4">The sequence shown here is derived from an EMBL/GenBank/DDBJ whole genome shotgun (WGS) entry which is preliminary data.</text>
</comment>
<protein>
    <recommendedName>
        <fullName evidence="1">FACT complex subunit</fullName>
    </recommendedName>
</protein>
<dbReference type="GO" id="GO:0035101">
    <property type="term" value="C:FACT complex"/>
    <property type="evidence" value="ECO:0007669"/>
    <property type="project" value="UniProtKB-UniRule"/>
</dbReference>
<comment type="subcellular location">
    <subcellularLocation>
        <location evidence="1">Nucleus</location>
    </subcellularLocation>
    <subcellularLocation>
        <location evidence="1">Chromosome</location>
    </subcellularLocation>
</comment>
<evidence type="ECO:0000313" key="4">
    <source>
        <dbReference type="EMBL" id="RAL47032.1"/>
    </source>
</evidence>
<dbReference type="GO" id="GO:0006260">
    <property type="term" value="P:DNA replication"/>
    <property type="evidence" value="ECO:0007669"/>
    <property type="project" value="UniProtKB-KW"/>
</dbReference>
<accession>A0A328DMZ3</accession>
<gene>
    <name evidence="4" type="ORF">DM860_017073</name>
</gene>
<sequence>MTDEDGNTQMDAIFNSIRAQLKSPVVGYIAKEAPEGKLLEMWADKLKNSGLPRGDITHGISDILAFKDRMEIMNVRKAAYLSASTLKYCVVPKLVRIIDEEKRATHSSLSKMTEKAVLEGKGSGGKFDLRPGAISNDETLYYDSGSAIVCAVGSRYNCYCSNVARTFLIDPTSTQIRAYEVLCIAQEAAIAALEPGNKINAVYRAALAVVERDAPELVSNLTKSAGRGTGLEFEESGLRLDANNHKVLKEGMVFNVSLGFQNLQAETSNPKPGNFSLILADTVVVTSGRCEVATKLISKALEDVAYIFKGDEEEEECKIKALMNIKEALHSKATLRADKQEKREAQEELEREASYADTDKGDDDSVTFMLILHDLMSALESIKDNEEAVMAYMIHLAWQLRFARRLWLVELRHFTPLHNE</sequence>
<organism evidence="4 5">
    <name type="scientific">Cuscuta australis</name>
    <dbReference type="NCBI Taxonomy" id="267555"/>
    <lineage>
        <taxon>Eukaryota</taxon>
        <taxon>Viridiplantae</taxon>
        <taxon>Streptophyta</taxon>
        <taxon>Embryophyta</taxon>
        <taxon>Tracheophyta</taxon>
        <taxon>Spermatophyta</taxon>
        <taxon>Magnoliopsida</taxon>
        <taxon>eudicotyledons</taxon>
        <taxon>Gunneridae</taxon>
        <taxon>Pentapetalae</taxon>
        <taxon>asterids</taxon>
        <taxon>lamiids</taxon>
        <taxon>Solanales</taxon>
        <taxon>Convolvulaceae</taxon>
        <taxon>Cuscuteae</taxon>
        <taxon>Cuscuta</taxon>
        <taxon>Cuscuta subgen. Grammica</taxon>
        <taxon>Cuscuta sect. Cleistogrammica</taxon>
    </lineage>
</organism>
<keyword evidence="1" id="KW-0227">DNA damage</keyword>
<dbReference type="PANTHER" id="PTHR13980:SF15">
    <property type="entry name" value="FACT COMPLEX SUBUNIT SPT16"/>
    <property type="match status" value="1"/>
</dbReference>
<dbReference type="Proteomes" id="UP000249390">
    <property type="component" value="Unassembled WGS sequence"/>
</dbReference>
<dbReference type="InterPro" id="IPR036005">
    <property type="entry name" value="Creatinase/aminopeptidase-like"/>
</dbReference>
<dbReference type="GO" id="GO:0006368">
    <property type="term" value="P:transcription elongation by RNA polymerase II"/>
    <property type="evidence" value="ECO:0007669"/>
    <property type="project" value="TreeGrafter"/>
</dbReference>
<evidence type="ECO:0000259" key="3">
    <source>
        <dbReference type="Pfam" id="PF00557"/>
    </source>
</evidence>
<dbReference type="Gene3D" id="3.40.350.10">
    <property type="entry name" value="Creatinase/prolidase N-terminal domain"/>
    <property type="match status" value="1"/>
</dbReference>
<dbReference type="GO" id="GO:0031491">
    <property type="term" value="F:nucleosome binding"/>
    <property type="evidence" value="ECO:0007669"/>
    <property type="project" value="TreeGrafter"/>
</dbReference>
<dbReference type="Pfam" id="PF00557">
    <property type="entry name" value="Peptidase_M24"/>
    <property type="match status" value="1"/>
</dbReference>
<dbReference type="PANTHER" id="PTHR13980">
    <property type="entry name" value="CDC68 RELATED"/>
    <property type="match status" value="1"/>
</dbReference>
<keyword evidence="5" id="KW-1185">Reference proteome</keyword>
<keyword evidence="1" id="KW-0235">DNA replication</keyword>
<feature type="region of interest" description="Disordered" evidence="2">
    <location>
        <begin position="337"/>
        <end position="360"/>
    </location>
</feature>
<evidence type="ECO:0000256" key="1">
    <source>
        <dbReference type="RuleBase" id="RU367052"/>
    </source>
</evidence>
<dbReference type="InterPro" id="IPR040258">
    <property type="entry name" value="Spt16"/>
</dbReference>
<dbReference type="InterPro" id="IPR029149">
    <property type="entry name" value="Creatin/AminoP/Spt16_N"/>
</dbReference>
<dbReference type="EMBL" id="NQVE01000119">
    <property type="protein sequence ID" value="RAL47032.1"/>
    <property type="molecule type" value="Genomic_DNA"/>
</dbReference>
<reference evidence="4 5" key="1">
    <citation type="submission" date="2018-06" db="EMBL/GenBank/DDBJ databases">
        <title>The Genome of Cuscuta australis (Dodder) Provides Insight into the Evolution of Plant Parasitism.</title>
        <authorList>
            <person name="Liu H."/>
        </authorList>
    </citation>
    <scope>NUCLEOTIDE SEQUENCE [LARGE SCALE GENOMIC DNA]</scope>
    <source>
        <strain evidence="5">cv. Yunnan</strain>
        <tissue evidence="4">Vines</tissue>
    </source>
</reference>
<dbReference type="Gene3D" id="3.90.230.10">
    <property type="entry name" value="Creatinase/methionine aminopeptidase superfamily"/>
    <property type="match status" value="1"/>
</dbReference>
<keyword evidence="1" id="KW-0234">DNA repair</keyword>
<feature type="compositionally biased region" description="Basic and acidic residues" evidence="2">
    <location>
        <begin position="337"/>
        <end position="359"/>
    </location>
</feature>
<feature type="domain" description="Peptidase M24" evidence="3">
    <location>
        <begin position="134"/>
        <end position="286"/>
    </location>
</feature>
<keyword evidence="1" id="KW-0158">Chromosome</keyword>
<dbReference type="GO" id="GO:0006281">
    <property type="term" value="P:DNA repair"/>
    <property type="evidence" value="ECO:0007669"/>
    <property type="project" value="UniProtKB-UniRule"/>
</dbReference>
<name>A0A328DMZ3_9ASTE</name>
<proteinExistence type="inferred from homology"/>
<dbReference type="InterPro" id="IPR000994">
    <property type="entry name" value="Pept_M24"/>
</dbReference>
<evidence type="ECO:0000256" key="2">
    <source>
        <dbReference type="SAM" id="MobiDB-lite"/>
    </source>
</evidence>
<dbReference type="AlphaFoldDB" id="A0A328DMZ3"/>
<dbReference type="SUPFAM" id="SSF55920">
    <property type="entry name" value="Creatinase/aminopeptidase"/>
    <property type="match status" value="1"/>
</dbReference>